<dbReference type="Gene3D" id="1.10.10.10">
    <property type="entry name" value="Winged helix-like DNA-binding domain superfamily/Winged helix DNA-binding domain"/>
    <property type="match status" value="1"/>
</dbReference>
<dbReference type="InterPro" id="IPR036388">
    <property type="entry name" value="WH-like_DNA-bd_sf"/>
</dbReference>
<comment type="caution">
    <text evidence="2">The sequence shown here is derived from an EMBL/GenBank/DDBJ whole genome shotgun (WGS) entry which is preliminary data.</text>
</comment>
<dbReference type="Pfam" id="PF13518">
    <property type="entry name" value="HTH_28"/>
    <property type="match status" value="1"/>
</dbReference>
<keyword evidence="3" id="KW-1185">Reference proteome</keyword>
<evidence type="ECO:0000313" key="3">
    <source>
        <dbReference type="Proteomes" id="UP001279681"/>
    </source>
</evidence>
<dbReference type="SUPFAM" id="SSF48295">
    <property type="entry name" value="TrpR-like"/>
    <property type="match status" value="1"/>
</dbReference>
<name>A0ABU4WDE5_9FUSO</name>
<dbReference type="InterPro" id="IPR055247">
    <property type="entry name" value="InsJ-like_HTH"/>
</dbReference>
<gene>
    <name evidence="2" type="ORF">RFV38_11120</name>
</gene>
<evidence type="ECO:0000313" key="2">
    <source>
        <dbReference type="EMBL" id="MDX8337042.1"/>
    </source>
</evidence>
<dbReference type="EMBL" id="JAVIKH010000018">
    <property type="protein sequence ID" value="MDX8337042.1"/>
    <property type="molecule type" value="Genomic_DNA"/>
</dbReference>
<evidence type="ECO:0000259" key="1">
    <source>
        <dbReference type="Pfam" id="PF13518"/>
    </source>
</evidence>
<sequence length="69" mass="8281">MGKKSKFSVREKEKIVLRFLKNEISANYICEYFKVNRYVLNKWVRRYCAHGIVGLEDSKGWAIIKHKLF</sequence>
<dbReference type="RefSeq" id="WP_320314396.1">
    <property type="nucleotide sequence ID" value="NZ_JAVIKH010000018.1"/>
</dbReference>
<organism evidence="2 3">
    <name type="scientific">Candidatus Cetobacterium colombiensis</name>
    <dbReference type="NCBI Taxonomy" id="3073100"/>
    <lineage>
        <taxon>Bacteria</taxon>
        <taxon>Fusobacteriati</taxon>
        <taxon>Fusobacteriota</taxon>
        <taxon>Fusobacteriia</taxon>
        <taxon>Fusobacteriales</taxon>
        <taxon>Fusobacteriaceae</taxon>
        <taxon>Cetobacterium</taxon>
    </lineage>
</organism>
<dbReference type="InterPro" id="IPR010921">
    <property type="entry name" value="Trp_repressor/repl_initiator"/>
</dbReference>
<proteinExistence type="predicted"/>
<protein>
    <recommendedName>
        <fullName evidence="1">Insertion element IS150 protein InsJ-like helix-turn-helix domain-containing protein</fullName>
    </recommendedName>
</protein>
<reference evidence="3" key="1">
    <citation type="submission" date="2023-07" db="EMBL/GenBank/DDBJ databases">
        <authorList>
            <person name="Colorado M.A."/>
            <person name="Villamil L.M."/>
            <person name="Melo J.F."/>
            <person name="Rodriguez J.A."/>
            <person name="Ruiz R.Y."/>
        </authorList>
    </citation>
    <scope>NUCLEOTIDE SEQUENCE [LARGE SCALE GENOMIC DNA]</scope>
    <source>
        <strain evidence="3">C33</strain>
    </source>
</reference>
<accession>A0ABU4WDE5</accession>
<dbReference type="Proteomes" id="UP001279681">
    <property type="component" value="Unassembled WGS sequence"/>
</dbReference>
<feature type="domain" description="Insertion element IS150 protein InsJ-like helix-turn-helix" evidence="1">
    <location>
        <begin position="11"/>
        <end position="61"/>
    </location>
</feature>